<evidence type="ECO:0000313" key="3">
    <source>
        <dbReference type="Proteomes" id="UP000294752"/>
    </source>
</evidence>
<dbReference type="InterPro" id="IPR032710">
    <property type="entry name" value="NTF2-like_dom_sf"/>
</dbReference>
<evidence type="ECO:0000259" key="1">
    <source>
        <dbReference type="Pfam" id="PF14534"/>
    </source>
</evidence>
<dbReference type="OrthoDB" id="5383110at2"/>
<dbReference type="EMBL" id="SNZV01000010">
    <property type="protein sequence ID" value="TDS09764.1"/>
    <property type="molecule type" value="Genomic_DNA"/>
</dbReference>
<name>A0A4R7CSF0_9SPHI</name>
<protein>
    <submittedName>
        <fullName evidence="2">Uncharacterized protein DUF4440</fullName>
    </submittedName>
</protein>
<dbReference type="Proteomes" id="UP000294752">
    <property type="component" value="Unassembled WGS sequence"/>
</dbReference>
<feature type="domain" description="DUF4440" evidence="1">
    <location>
        <begin position="63"/>
        <end position="166"/>
    </location>
</feature>
<comment type="caution">
    <text evidence="2">The sequence shown here is derived from an EMBL/GenBank/DDBJ whole genome shotgun (WGS) entry which is preliminary data.</text>
</comment>
<proteinExistence type="predicted"/>
<dbReference type="SUPFAM" id="SSF54427">
    <property type="entry name" value="NTF2-like"/>
    <property type="match status" value="1"/>
</dbReference>
<keyword evidence="3" id="KW-1185">Reference proteome</keyword>
<organism evidence="2 3">
    <name type="scientific">Sphingobacterium paludis</name>
    <dbReference type="NCBI Taxonomy" id="1476465"/>
    <lineage>
        <taxon>Bacteria</taxon>
        <taxon>Pseudomonadati</taxon>
        <taxon>Bacteroidota</taxon>
        <taxon>Sphingobacteriia</taxon>
        <taxon>Sphingobacteriales</taxon>
        <taxon>Sphingobacteriaceae</taxon>
        <taxon>Sphingobacterium</taxon>
    </lineage>
</organism>
<dbReference type="Pfam" id="PF14534">
    <property type="entry name" value="DUF4440"/>
    <property type="match status" value="1"/>
</dbReference>
<reference evidence="2 3" key="1">
    <citation type="submission" date="2019-03" db="EMBL/GenBank/DDBJ databases">
        <title>Genomic Encyclopedia of Type Strains, Phase III (KMG-III): the genomes of soil and plant-associated and newly described type strains.</title>
        <authorList>
            <person name="Whitman W."/>
        </authorList>
    </citation>
    <scope>NUCLEOTIDE SEQUENCE [LARGE SCALE GENOMIC DNA]</scope>
    <source>
        <strain evidence="2 3">CGMCC 1.12801</strain>
    </source>
</reference>
<evidence type="ECO:0000313" key="2">
    <source>
        <dbReference type="EMBL" id="TDS09764.1"/>
    </source>
</evidence>
<sequence>MSIVVKSNLKRYIDTFHGHYKQYLRMKKNIYLLLLTLFVQQGCAERVDTSTTTSEGITQQEVTAAMEALRQNLLSPKRESLLELAAPSLSYGHSSGMMENRDSFIASLSSGRFKFEQLNFSEIAIELSDRAAIVRHVLTGRSADQGKAPADVNLHVLLVWYKQDGEVRLLARQAVKR</sequence>
<accession>A0A4R7CSF0</accession>
<dbReference type="InterPro" id="IPR027843">
    <property type="entry name" value="DUF4440"/>
</dbReference>
<dbReference type="AlphaFoldDB" id="A0A4R7CSF0"/>
<gene>
    <name evidence="2" type="ORF">B0I21_11041</name>
</gene>
<dbReference type="Gene3D" id="3.10.450.50">
    <property type="match status" value="1"/>
</dbReference>